<dbReference type="OrthoDB" id="3381781at2"/>
<dbReference type="Pfam" id="PF00406">
    <property type="entry name" value="ADK"/>
    <property type="match status" value="1"/>
</dbReference>
<name>A0A9Q9MHD9_9ACTN</name>
<dbReference type="AlphaFoldDB" id="A0A9Q9MHD9"/>
<accession>A0A9Q9MHD9</accession>
<reference evidence="7" key="1">
    <citation type="submission" date="2021-04" db="EMBL/GenBank/DDBJ databases">
        <title>Dactylosporangium aurantiacum NRRL B-8018 full assembly.</title>
        <authorList>
            <person name="Hartkoorn R.C."/>
            <person name="Beaudoing E."/>
            <person name="Hot D."/>
        </authorList>
    </citation>
    <scope>NUCLEOTIDE SEQUENCE</scope>
    <source>
        <strain evidence="7">NRRL B-8018</strain>
    </source>
</reference>
<comment type="similarity">
    <text evidence="5">Belongs to the adenylate kinase family.</text>
</comment>
<dbReference type="Proteomes" id="UP001058003">
    <property type="component" value="Chromosome"/>
</dbReference>
<protein>
    <recommendedName>
        <fullName evidence="6">Adenylate kinase</fullName>
        <ecNumber evidence="6">2.7.4.3</ecNumber>
    </recommendedName>
</protein>
<keyword evidence="4 5" id="KW-0418">Kinase</keyword>
<gene>
    <name evidence="7" type="ORF">Daura_00075</name>
</gene>
<dbReference type="GO" id="GO:0005524">
    <property type="term" value="F:ATP binding"/>
    <property type="evidence" value="ECO:0007669"/>
    <property type="project" value="UniProtKB-KW"/>
</dbReference>
<dbReference type="GO" id="GO:0005737">
    <property type="term" value="C:cytoplasm"/>
    <property type="evidence" value="ECO:0007669"/>
    <property type="project" value="UniProtKB-SubCell"/>
</dbReference>
<sequence>MLLFGRRRLSVGCRLWAGCCLVAVGATVRRVVLIRGPGIDLSPAEMLGDAAGLDVVSAGNLFREHVERGTPIGARASDLMRAGELVPDALAVDAVAGALAGVAHGWVLSGFPTTVDQAALLTARGHLPDTVIELALVEAELDQNPRLAAQREHIDLVLPHYHERVEPLRRYYAARSAFHVVSGTGHREAVGAALVAIVARGPEGR</sequence>
<dbReference type="KEGG" id="daur:Daura_00075"/>
<comment type="subcellular location">
    <subcellularLocation>
        <location evidence="6">Cytoplasm</location>
    </subcellularLocation>
</comment>
<keyword evidence="8" id="KW-1185">Reference proteome</keyword>
<dbReference type="EC" id="2.7.4.3" evidence="6"/>
<proteinExistence type="inferred from homology"/>
<dbReference type="GO" id="GO:0004017">
    <property type="term" value="F:AMP kinase activity"/>
    <property type="evidence" value="ECO:0007669"/>
    <property type="project" value="UniProtKB-EC"/>
</dbReference>
<evidence type="ECO:0000256" key="2">
    <source>
        <dbReference type="ARBA" id="ARBA00022727"/>
    </source>
</evidence>
<keyword evidence="3 6" id="KW-0547">Nucleotide-binding</keyword>
<keyword evidence="6" id="KW-0067">ATP-binding</keyword>
<dbReference type="InterPro" id="IPR027417">
    <property type="entry name" value="P-loop_NTPase"/>
</dbReference>
<dbReference type="SUPFAM" id="SSF52540">
    <property type="entry name" value="P-loop containing nucleoside triphosphate hydrolases"/>
    <property type="match status" value="1"/>
</dbReference>
<comment type="catalytic activity">
    <reaction evidence="6">
        <text>AMP + ATP = 2 ADP</text>
        <dbReference type="Rhea" id="RHEA:12973"/>
        <dbReference type="ChEBI" id="CHEBI:30616"/>
        <dbReference type="ChEBI" id="CHEBI:456215"/>
        <dbReference type="ChEBI" id="CHEBI:456216"/>
        <dbReference type="EC" id="2.7.4.3"/>
    </reaction>
</comment>
<keyword evidence="2" id="KW-0545">Nucleotide biosynthesis</keyword>
<comment type="subunit">
    <text evidence="6">Monomer.</text>
</comment>
<keyword evidence="1 5" id="KW-0808">Transferase</keyword>
<dbReference type="Gene3D" id="3.40.50.300">
    <property type="entry name" value="P-loop containing nucleotide triphosphate hydrolases"/>
    <property type="match status" value="1"/>
</dbReference>
<evidence type="ECO:0000256" key="3">
    <source>
        <dbReference type="ARBA" id="ARBA00022741"/>
    </source>
</evidence>
<evidence type="ECO:0000256" key="4">
    <source>
        <dbReference type="ARBA" id="ARBA00022777"/>
    </source>
</evidence>
<evidence type="ECO:0000256" key="6">
    <source>
        <dbReference type="RuleBase" id="RU003331"/>
    </source>
</evidence>
<dbReference type="PRINTS" id="PR00094">
    <property type="entry name" value="ADENYLTKNASE"/>
</dbReference>
<dbReference type="PANTHER" id="PTHR23359">
    <property type="entry name" value="NUCLEOTIDE KINASE"/>
    <property type="match status" value="1"/>
</dbReference>
<evidence type="ECO:0000313" key="7">
    <source>
        <dbReference type="EMBL" id="UWZ54745.1"/>
    </source>
</evidence>
<evidence type="ECO:0000313" key="8">
    <source>
        <dbReference type="Proteomes" id="UP001058003"/>
    </source>
</evidence>
<organism evidence="7 8">
    <name type="scientific">Dactylosporangium aurantiacum</name>
    <dbReference type="NCBI Taxonomy" id="35754"/>
    <lineage>
        <taxon>Bacteria</taxon>
        <taxon>Bacillati</taxon>
        <taxon>Actinomycetota</taxon>
        <taxon>Actinomycetes</taxon>
        <taxon>Micromonosporales</taxon>
        <taxon>Micromonosporaceae</taxon>
        <taxon>Dactylosporangium</taxon>
    </lineage>
</organism>
<dbReference type="InterPro" id="IPR000850">
    <property type="entry name" value="Adenylat/UMP-CMP_kin"/>
</dbReference>
<evidence type="ECO:0000256" key="1">
    <source>
        <dbReference type="ARBA" id="ARBA00022679"/>
    </source>
</evidence>
<evidence type="ECO:0000256" key="5">
    <source>
        <dbReference type="RuleBase" id="RU003330"/>
    </source>
</evidence>
<dbReference type="RefSeq" id="WP_081970829.1">
    <property type="nucleotide sequence ID" value="NZ_CP073767.1"/>
</dbReference>
<dbReference type="EMBL" id="CP073767">
    <property type="protein sequence ID" value="UWZ54745.1"/>
    <property type="molecule type" value="Genomic_DNA"/>
</dbReference>